<gene>
    <name evidence="2" type="ORF">HFZ78_18610</name>
</gene>
<sequence length="411" mass="48802">MNSSPKFRLFSFHPSKLLEERIEVEKKFSNVEEGILKIRIGDNLPRILDKIRKVEMKNLSKLIITLKKMEVLMLIYEYPFSNETHETRLKINEILMSRYTTLVGTTAWNLFQQDINDSYLMNLLKGSYSKEKDTFLNIDTNFLQAMGSAMVDKEGIINGLVKYLVTTKHSFKEVLAKWKVKKGSVLEEQLISAMLFKGLFSDFILKRDGTENIAEILNQYPMNEYKKLIKIYLEARNRDKFNIILLNQAIRRLQDPRVRKDDWMFLSEKALKEVEKWLLGNKLKKFFENDSNSKRFDYWKRYIDYMEDVTPLKVPLVAFIYFKHFVIVEFGNIGNAAYFYHKGGFEEIILQRTSSPEFRNTRSVSKKESLLKEQERFYKGKKLFITKMSHSVNWQSRFDDEMRDLLISFNE</sequence>
<evidence type="ECO:0000313" key="3">
    <source>
        <dbReference type="Proteomes" id="UP000501868"/>
    </source>
</evidence>
<organism evidence="2 3">
    <name type="scientific">Priestia megaterium</name>
    <name type="common">Bacillus megaterium</name>
    <dbReference type="NCBI Taxonomy" id="1404"/>
    <lineage>
        <taxon>Bacteria</taxon>
        <taxon>Bacillati</taxon>
        <taxon>Bacillota</taxon>
        <taxon>Bacilli</taxon>
        <taxon>Bacillales</taxon>
        <taxon>Bacillaceae</taxon>
        <taxon>Priestia</taxon>
    </lineage>
</organism>
<proteinExistence type="predicted"/>
<feature type="domain" description="Zorya protein ZorC EH" evidence="1">
    <location>
        <begin position="233"/>
        <end position="308"/>
    </location>
</feature>
<dbReference type="AlphaFoldDB" id="A0A6H1P4V8"/>
<evidence type="ECO:0000313" key="2">
    <source>
        <dbReference type="EMBL" id="QIZ08472.1"/>
    </source>
</evidence>
<accession>A0A6H1P4V8</accession>
<name>A0A6H1P4V8_PRIMG</name>
<evidence type="ECO:0000259" key="1">
    <source>
        <dbReference type="Pfam" id="PF15611"/>
    </source>
</evidence>
<protein>
    <recommendedName>
        <fullName evidence="1">Zorya protein ZorC EH domain-containing protein</fullName>
    </recommendedName>
</protein>
<dbReference type="InterPro" id="IPR028943">
    <property type="entry name" value="ZorC_EH_Signature_dom"/>
</dbReference>
<dbReference type="Proteomes" id="UP000501868">
    <property type="component" value="Chromosome"/>
</dbReference>
<reference evidence="2 3" key="1">
    <citation type="submission" date="2020-04" db="EMBL/GenBank/DDBJ databases">
        <title>Genome-Wide Identification of 5-Methylcytosine Sites in Bacterial Genomes By High-Throughput Sequencing of MspJI Restriction Fragments.</title>
        <authorList>
            <person name="Wu V."/>
        </authorList>
    </citation>
    <scope>NUCLEOTIDE SEQUENCE [LARGE SCALE GENOMIC DNA]</scope>
    <source>
        <strain evidence="2 3">S2</strain>
    </source>
</reference>
<dbReference type="Pfam" id="PF15611">
    <property type="entry name" value="EH_Signature"/>
    <property type="match status" value="1"/>
</dbReference>
<dbReference type="EMBL" id="CP051128">
    <property type="protein sequence ID" value="QIZ08472.1"/>
    <property type="molecule type" value="Genomic_DNA"/>
</dbReference>
<reference evidence="2 3" key="2">
    <citation type="submission" date="2020-04" db="EMBL/GenBank/DDBJ databases">
        <authorList>
            <person name="Fomenkov A."/>
            <person name="Anton B.P."/>
            <person name="Roberts R.J."/>
        </authorList>
    </citation>
    <scope>NUCLEOTIDE SEQUENCE [LARGE SCALE GENOMIC DNA]</scope>
    <source>
        <strain evidence="2 3">S2</strain>
    </source>
</reference>